<dbReference type="InterPro" id="IPR036111">
    <property type="entry name" value="Mal/L-sulfo/L-lacto_DH-like_sf"/>
</dbReference>
<sequence length="350" mass="36898">MPKIQAEKLREIGRALLIANGVPDSEAATVARHVVNANLAGHDSHGVIMLPNYIERVRVGHIVPGAPFTIVQESPTTTVVDGNWGFGYVTNEKAMALTIEKAEKSNIAACTVFRQGHVGRLASYPLMAAKAGMIGMAWADSGRSPKGVAPYGGREARLGTNPWAIAVPSDLEGPMCMDFATSAVAMGKVKLAEARGQEIPLGWVVDKDGELTTDPAKIKGGALLPLGGPGEGYKGTALAAMGEIFCGILTGLGFGVEPSGRHNDGCFLIAIKVEAFRPLLTFRKEVADFAHYLKDTPPAKGSKGVLYPGEVEHMAEKQRAAEGIEIEDATWKKLGALAKEGGIADKLGFS</sequence>
<evidence type="ECO:0000313" key="3">
    <source>
        <dbReference type="EMBL" id="MBC4015241.1"/>
    </source>
</evidence>
<dbReference type="SUPFAM" id="SSF89733">
    <property type="entry name" value="L-sulfolactate dehydrogenase-like"/>
    <property type="match status" value="1"/>
</dbReference>
<protein>
    <submittedName>
        <fullName evidence="3">Ldh family oxidoreductase</fullName>
    </submittedName>
</protein>
<dbReference type="Proteomes" id="UP000600101">
    <property type="component" value="Unassembled WGS sequence"/>
</dbReference>
<comment type="similarity">
    <text evidence="1">Belongs to the LDH2/MDH2 oxidoreductase family.</text>
</comment>
<accession>A0A9X0QWH1</accession>
<dbReference type="InterPro" id="IPR043144">
    <property type="entry name" value="Mal/L-sulf/L-lact_DH-like_ah"/>
</dbReference>
<dbReference type="Gene3D" id="3.30.1370.60">
    <property type="entry name" value="Hypothetical oxidoreductase yiak, domain 2"/>
    <property type="match status" value="1"/>
</dbReference>
<dbReference type="InterPro" id="IPR043143">
    <property type="entry name" value="Mal/L-sulf/L-lact_DH-like_NADP"/>
</dbReference>
<dbReference type="Gene3D" id="1.10.1530.10">
    <property type="match status" value="1"/>
</dbReference>
<dbReference type="RefSeq" id="WP_186770014.1">
    <property type="nucleotide sequence ID" value="NZ_JACOMF010000006.1"/>
</dbReference>
<evidence type="ECO:0000313" key="4">
    <source>
        <dbReference type="Proteomes" id="UP000600101"/>
    </source>
</evidence>
<dbReference type="GO" id="GO:0016491">
    <property type="term" value="F:oxidoreductase activity"/>
    <property type="evidence" value="ECO:0007669"/>
    <property type="project" value="UniProtKB-KW"/>
</dbReference>
<reference evidence="3" key="1">
    <citation type="submission" date="2020-08" db="EMBL/GenBank/DDBJ databases">
        <authorList>
            <person name="Hu Y."/>
            <person name="Nguyen S.V."/>
            <person name="Li F."/>
            <person name="Fanning S."/>
        </authorList>
    </citation>
    <scope>NUCLEOTIDE SEQUENCE</scope>
    <source>
        <strain evidence="3">SYSU D8009</strain>
    </source>
</reference>
<dbReference type="InterPro" id="IPR003767">
    <property type="entry name" value="Malate/L-lactate_DH-like"/>
</dbReference>
<evidence type="ECO:0000256" key="2">
    <source>
        <dbReference type="ARBA" id="ARBA00023002"/>
    </source>
</evidence>
<keyword evidence="2" id="KW-0560">Oxidoreductase</keyword>
<evidence type="ECO:0000256" key="1">
    <source>
        <dbReference type="ARBA" id="ARBA00006056"/>
    </source>
</evidence>
<dbReference type="Pfam" id="PF02615">
    <property type="entry name" value="Ldh_2"/>
    <property type="match status" value="1"/>
</dbReference>
<dbReference type="PANTHER" id="PTHR11091:SF0">
    <property type="entry name" value="MALATE DEHYDROGENASE"/>
    <property type="match status" value="1"/>
</dbReference>
<gene>
    <name evidence="3" type="ORF">H7965_07865</name>
</gene>
<dbReference type="PANTHER" id="PTHR11091">
    <property type="entry name" value="OXIDOREDUCTASE-RELATED"/>
    <property type="match status" value="1"/>
</dbReference>
<keyword evidence="4" id="KW-1185">Reference proteome</keyword>
<name>A0A9X0QWH1_9PROT</name>
<comment type="caution">
    <text evidence="3">The sequence shown here is derived from an EMBL/GenBank/DDBJ whole genome shotgun (WGS) entry which is preliminary data.</text>
</comment>
<organism evidence="3 4">
    <name type="scientific">Siccirubricoccus deserti</name>
    <dbReference type="NCBI Taxonomy" id="2013562"/>
    <lineage>
        <taxon>Bacteria</taxon>
        <taxon>Pseudomonadati</taxon>
        <taxon>Pseudomonadota</taxon>
        <taxon>Alphaproteobacteria</taxon>
        <taxon>Acetobacterales</taxon>
        <taxon>Roseomonadaceae</taxon>
        <taxon>Siccirubricoccus</taxon>
    </lineage>
</organism>
<dbReference type="AlphaFoldDB" id="A0A9X0QWH1"/>
<dbReference type="EMBL" id="JACOMF010000006">
    <property type="protein sequence ID" value="MBC4015241.1"/>
    <property type="molecule type" value="Genomic_DNA"/>
</dbReference>
<proteinExistence type="inferred from homology"/>